<dbReference type="GeneID" id="20346317"/>
<reference evidence="3" key="3">
    <citation type="submission" date="2010-09" db="EMBL/GenBank/DDBJ databases">
        <title>Annotation of Gaeumannomyces graminis var. tritici R3-111a-1.</title>
        <authorList>
            <consortium name="The Broad Institute Genome Sequencing Platform"/>
            <person name="Ma L.-J."/>
            <person name="Dead R."/>
            <person name="Young S.K."/>
            <person name="Zeng Q."/>
            <person name="Gargeya S."/>
            <person name="Fitzgerald M."/>
            <person name="Haas B."/>
            <person name="Abouelleil A."/>
            <person name="Alvarado L."/>
            <person name="Arachchi H.M."/>
            <person name="Berlin A."/>
            <person name="Brown A."/>
            <person name="Chapman S.B."/>
            <person name="Chen Z."/>
            <person name="Dunbar C."/>
            <person name="Freedman E."/>
            <person name="Gearin G."/>
            <person name="Gellesch M."/>
            <person name="Goldberg J."/>
            <person name="Griggs A."/>
            <person name="Gujja S."/>
            <person name="Heiman D."/>
            <person name="Howarth C."/>
            <person name="Larson L."/>
            <person name="Lui A."/>
            <person name="MacDonald P.J.P."/>
            <person name="Mehta T."/>
            <person name="Montmayeur A."/>
            <person name="Murphy C."/>
            <person name="Neiman D."/>
            <person name="Pearson M."/>
            <person name="Priest M."/>
            <person name="Roberts A."/>
            <person name="Saif S."/>
            <person name="Shea T."/>
            <person name="Shenoy N."/>
            <person name="Sisk P."/>
            <person name="Stolte C."/>
            <person name="Sykes S."/>
            <person name="Yandava C."/>
            <person name="Wortman J."/>
            <person name="Nusbaum C."/>
            <person name="Birren B."/>
        </authorList>
    </citation>
    <scope>NUCLEOTIDE SEQUENCE</scope>
    <source>
        <strain evidence="3">R3-111a-1</strain>
    </source>
</reference>
<reference evidence="4" key="4">
    <citation type="journal article" date="2015" name="G3 (Bethesda)">
        <title>Genome sequences of three phytopathogenic species of the Magnaporthaceae family of fungi.</title>
        <authorList>
            <person name="Okagaki L.H."/>
            <person name="Nunes C.C."/>
            <person name="Sailsbery J."/>
            <person name="Clay B."/>
            <person name="Brown D."/>
            <person name="John T."/>
            <person name="Oh Y."/>
            <person name="Young N."/>
            <person name="Fitzgerald M."/>
            <person name="Haas B.J."/>
            <person name="Zeng Q."/>
            <person name="Young S."/>
            <person name="Adiconis X."/>
            <person name="Fan L."/>
            <person name="Levin J.Z."/>
            <person name="Mitchell T.K."/>
            <person name="Okubara P.A."/>
            <person name="Farman M.L."/>
            <person name="Kohn L.M."/>
            <person name="Birren B."/>
            <person name="Ma L.-J."/>
            <person name="Dean R.A."/>
        </authorList>
    </citation>
    <scope>NUCLEOTIDE SEQUENCE</scope>
    <source>
        <strain evidence="4">R3-111a-1</strain>
    </source>
</reference>
<keyword evidence="5" id="KW-1185">Reference proteome</keyword>
<name>J3NX52_GAET3</name>
<dbReference type="AlphaFoldDB" id="J3NX52"/>
<organism evidence="3">
    <name type="scientific">Gaeumannomyces tritici (strain R3-111a-1)</name>
    <name type="common">Wheat and barley take-all root rot fungus</name>
    <name type="synonym">Gaeumannomyces graminis var. tritici</name>
    <dbReference type="NCBI Taxonomy" id="644352"/>
    <lineage>
        <taxon>Eukaryota</taxon>
        <taxon>Fungi</taxon>
        <taxon>Dikarya</taxon>
        <taxon>Ascomycota</taxon>
        <taxon>Pezizomycotina</taxon>
        <taxon>Sordariomycetes</taxon>
        <taxon>Sordariomycetidae</taxon>
        <taxon>Magnaporthales</taxon>
        <taxon>Magnaporthaceae</taxon>
        <taxon>Gaeumannomyces</taxon>
    </lineage>
</organism>
<dbReference type="EnsemblFungi" id="EJT75934">
    <property type="protein sequence ID" value="EJT75934"/>
    <property type="gene ID" value="GGTG_05859"/>
</dbReference>
<dbReference type="OrthoDB" id="2157530at2759"/>
<dbReference type="EMBL" id="GL385397">
    <property type="protein sequence ID" value="EJT75934.1"/>
    <property type="molecule type" value="Genomic_DNA"/>
</dbReference>
<dbReference type="STRING" id="644352.J3NX52"/>
<proteinExistence type="predicted"/>
<dbReference type="VEuPathDB" id="FungiDB:GGTG_05859"/>
<dbReference type="HOGENOM" id="CLU_023115_0_0_1"/>
<reference evidence="4" key="5">
    <citation type="submission" date="2018-04" db="UniProtKB">
        <authorList>
            <consortium name="EnsemblFungi"/>
        </authorList>
    </citation>
    <scope>IDENTIFICATION</scope>
    <source>
        <strain evidence="4">R3-111a-1</strain>
    </source>
</reference>
<dbReference type="PANTHER" id="PTHR24148:SF73">
    <property type="entry name" value="HET DOMAIN PROTEIN (AFU_ORTHOLOGUE AFUA_8G01020)"/>
    <property type="match status" value="1"/>
</dbReference>
<dbReference type="InterPro" id="IPR052895">
    <property type="entry name" value="HetReg/Transcr_Mod"/>
</dbReference>
<gene>
    <name evidence="4" type="primary">20346317</name>
    <name evidence="3" type="ORF">GGTG_05859</name>
</gene>
<dbReference type="Proteomes" id="UP000006039">
    <property type="component" value="Unassembled WGS sequence"/>
</dbReference>
<sequence length="725" mass="78970">MNVLADSQGIYKPLQGSEIRVIKLTPLDRLDAEAPVHATLAHVPLGETADFFALSYVWGDATDTKTIPLDGRDFPVTINLWKALIYLRCHFKPGRRPRDTELPASLLLSANRPHNGWEHAAPWAEGQVCWWVDALCINQADLVERAEQVPRMRAIYSLATRTIIWLDAPVGLHVHPWKGREEEFGRLCASAASAAERSYDVCARLGASLSGMFKASEIPAPARRELAKELGPELAELADTMGRRIYPYVTRYFRRVWTLQEAVLPPVDPVVLLGCSQTTLRKLGLLYLGLKEIYRAPNLRKTIERTLKASLQMTHIRDTLILAERLAADGGHLRPSVLGGTDGSGHETVVSGQLERNLNSISSSSSSSPAASVAGELRTFAAQLRSLLHTFNGDRLATNPRDRIYGLLGLVTLPSRLPRGLQPDYGQSFAEVALSYAGFLVEWSGYLDVVGLRPNGFRGYPSWVPDFTNTMFNLETPHTRSVVRLAEGGLCIIARGAQVGVVEAVHFEPLGQEMSDGTDLDAAAQGKLLSAWETFLATIIRPSARAGGLACRAVMGGFLENLALDEDHDKSGLLALLDAHEDSAAASKGAGSSPSKTTIPAVPTAPATPDARTDSYWQVAVACAPTLIRFFEHSIYLHLDEEYMEDEGGLSAWLPARGDRVVALRGTSELTVLRPLIDEQSRDCDAADVGDGLRVLTSGCFGLYPKLISLTETYFSEEAGAEKGV</sequence>
<evidence type="ECO:0000313" key="5">
    <source>
        <dbReference type="Proteomes" id="UP000006039"/>
    </source>
</evidence>
<dbReference type="RefSeq" id="XP_009221934.1">
    <property type="nucleotide sequence ID" value="XM_009223670.1"/>
</dbReference>
<dbReference type="Pfam" id="PF06985">
    <property type="entry name" value="HET"/>
    <property type="match status" value="1"/>
</dbReference>
<dbReference type="InterPro" id="IPR010730">
    <property type="entry name" value="HET"/>
</dbReference>
<feature type="domain" description="Heterokaryon incompatibility" evidence="2">
    <location>
        <begin position="129"/>
        <end position="261"/>
    </location>
</feature>
<evidence type="ECO:0000256" key="1">
    <source>
        <dbReference type="SAM" id="MobiDB-lite"/>
    </source>
</evidence>
<reference evidence="5" key="1">
    <citation type="submission" date="2010-07" db="EMBL/GenBank/DDBJ databases">
        <title>The genome sequence of Gaeumannomyces graminis var. tritici strain R3-111a-1.</title>
        <authorList>
            <consortium name="The Broad Institute Genome Sequencing Platform"/>
            <person name="Ma L.-J."/>
            <person name="Dead R."/>
            <person name="Young S."/>
            <person name="Zeng Q."/>
            <person name="Koehrsen M."/>
            <person name="Alvarado L."/>
            <person name="Berlin A."/>
            <person name="Chapman S.B."/>
            <person name="Chen Z."/>
            <person name="Freedman E."/>
            <person name="Gellesch M."/>
            <person name="Goldberg J."/>
            <person name="Griggs A."/>
            <person name="Gujja S."/>
            <person name="Heilman E.R."/>
            <person name="Heiman D."/>
            <person name="Hepburn T."/>
            <person name="Howarth C."/>
            <person name="Jen D."/>
            <person name="Larson L."/>
            <person name="Mehta T."/>
            <person name="Neiman D."/>
            <person name="Pearson M."/>
            <person name="Roberts A."/>
            <person name="Saif S."/>
            <person name="Shea T."/>
            <person name="Shenoy N."/>
            <person name="Sisk P."/>
            <person name="Stolte C."/>
            <person name="Sykes S."/>
            <person name="Walk T."/>
            <person name="White J."/>
            <person name="Yandava C."/>
            <person name="Haas B."/>
            <person name="Nusbaum C."/>
            <person name="Birren B."/>
        </authorList>
    </citation>
    <scope>NUCLEOTIDE SEQUENCE [LARGE SCALE GENOMIC DNA]</scope>
    <source>
        <strain evidence="5">R3-111a-1</strain>
    </source>
</reference>
<dbReference type="PANTHER" id="PTHR24148">
    <property type="entry name" value="ANKYRIN REPEAT DOMAIN-CONTAINING PROTEIN 39 HOMOLOG-RELATED"/>
    <property type="match status" value="1"/>
</dbReference>
<evidence type="ECO:0000313" key="4">
    <source>
        <dbReference type="EnsemblFungi" id="EJT75934"/>
    </source>
</evidence>
<reference evidence="3" key="2">
    <citation type="submission" date="2010-07" db="EMBL/GenBank/DDBJ databases">
        <authorList>
            <consortium name="The Broad Institute Genome Sequencing Platform"/>
            <consortium name="Broad Institute Genome Sequencing Center for Infectious Disease"/>
            <person name="Ma L.-J."/>
            <person name="Dead R."/>
            <person name="Young S."/>
            <person name="Zeng Q."/>
            <person name="Koehrsen M."/>
            <person name="Alvarado L."/>
            <person name="Berlin A."/>
            <person name="Chapman S.B."/>
            <person name="Chen Z."/>
            <person name="Freedman E."/>
            <person name="Gellesch M."/>
            <person name="Goldberg J."/>
            <person name="Griggs A."/>
            <person name="Gujja S."/>
            <person name="Heilman E.R."/>
            <person name="Heiman D."/>
            <person name="Hepburn T."/>
            <person name="Howarth C."/>
            <person name="Jen D."/>
            <person name="Larson L."/>
            <person name="Mehta T."/>
            <person name="Neiman D."/>
            <person name="Pearson M."/>
            <person name="Roberts A."/>
            <person name="Saif S."/>
            <person name="Shea T."/>
            <person name="Shenoy N."/>
            <person name="Sisk P."/>
            <person name="Stolte C."/>
            <person name="Sykes S."/>
            <person name="Walk T."/>
            <person name="White J."/>
            <person name="Yandava C."/>
            <person name="Haas B."/>
            <person name="Nusbaum C."/>
            <person name="Birren B."/>
        </authorList>
    </citation>
    <scope>NUCLEOTIDE SEQUENCE</scope>
    <source>
        <strain evidence="3">R3-111a-1</strain>
    </source>
</reference>
<protein>
    <recommendedName>
        <fullName evidence="2">Heterokaryon incompatibility domain-containing protein</fullName>
    </recommendedName>
</protein>
<accession>J3NX52</accession>
<evidence type="ECO:0000259" key="2">
    <source>
        <dbReference type="Pfam" id="PF06985"/>
    </source>
</evidence>
<evidence type="ECO:0000313" key="3">
    <source>
        <dbReference type="EMBL" id="EJT75934.1"/>
    </source>
</evidence>
<feature type="region of interest" description="Disordered" evidence="1">
    <location>
        <begin position="585"/>
        <end position="610"/>
    </location>
</feature>
<dbReference type="eggNOG" id="ENOG502T53V">
    <property type="taxonomic scope" value="Eukaryota"/>
</dbReference>